<accession>A0A0E0E056</accession>
<evidence type="ECO:0000313" key="1">
    <source>
        <dbReference type="EnsemblPlants" id="OMERI06G11600.2"/>
    </source>
</evidence>
<sequence length="210" mass="22917">LPKSWAHLSQRVRSPTASVAAVGREEATVLNSRRKEKQSVVTEALVVAELAIPTVKSPARNSTSSPNPSLAFLLGRIDRAPAGVGQPLAGFRPLRRRRGVSPWGSPAAVSLRLAPSSLVRNAGVLPRNRHAVAVLSTIKVRHNEDCRRDRATVDTGGSERGAALLQLAWFRTANENILFLDIYDKGKSSRFIKFYSSKTSRYLVTEPILS</sequence>
<dbReference type="EnsemblPlants" id="OMERI06G11600.2">
    <property type="protein sequence ID" value="OMERI06G11600.2"/>
    <property type="gene ID" value="OMERI06G11600"/>
</dbReference>
<organism evidence="1">
    <name type="scientific">Oryza meridionalis</name>
    <dbReference type="NCBI Taxonomy" id="40149"/>
    <lineage>
        <taxon>Eukaryota</taxon>
        <taxon>Viridiplantae</taxon>
        <taxon>Streptophyta</taxon>
        <taxon>Embryophyta</taxon>
        <taxon>Tracheophyta</taxon>
        <taxon>Spermatophyta</taxon>
        <taxon>Magnoliopsida</taxon>
        <taxon>Liliopsida</taxon>
        <taxon>Poales</taxon>
        <taxon>Poaceae</taxon>
        <taxon>BOP clade</taxon>
        <taxon>Oryzoideae</taxon>
        <taxon>Oryzeae</taxon>
        <taxon>Oryzinae</taxon>
        <taxon>Oryza</taxon>
    </lineage>
</organism>
<dbReference type="Proteomes" id="UP000008021">
    <property type="component" value="Chromosome 6"/>
</dbReference>
<dbReference type="Gramene" id="OMERI06G11600.2">
    <property type="protein sequence ID" value="OMERI06G11600.2"/>
    <property type="gene ID" value="OMERI06G11600"/>
</dbReference>
<name>A0A0E0E056_9ORYZ</name>
<protein>
    <submittedName>
        <fullName evidence="1">Uncharacterized protein</fullName>
    </submittedName>
</protein>
<dbReference type="AlphaFoldDB" id="A0A0E0E056"/>
<reference evidence="1" key="2">
    <citation type="submission" date="2018-05" db="EMBL/GenBank/DDBJ databases">
        <title>OmerRS3 (Oryza meridionalis Reference Sequence Version 3).</title>
        <authorList>
            <person name="Zhang J."/>
            <person name="Kudrna D."/>
            <person name="Lee S."/>
            <person name="Talag J."/>
            <person name="Welchert J."/>
            <person name="Wing R.A."/>
        </authorList>
    </citation>
    <scope>NUCLEOTIDE SEQUENCE [LARGE SCALE GENOMIC DNA]</scope>
    <source>
        <strain evidence="1">cv. OR44</strain>
    </source>
</reference>
<dbReference type="HOGENOM" id="CLU_1444495_0_0_1"/>
<evidence type="ECO:0000313" key="2">
    <source>
        <dbReference type="Proteomes" id="UP000008021"/>
    </source>
</evidence>
<proteinExistence type="predicted"/>
<keyword evidence="2" id="KW-1185">Reference proteome</keyword>
<reference evidence="1" key="1">
    <citation type="submission" date="2015-04" db="UniProtKB">
        <authorList>
            <consortium name="EnsemblPlants"/>
        </authorList>
    </citation>
    <scope>IDENTIFICATION</scope>
</reference>